<evidence type="ECO:0000313" key="1">
    <source>
        <dbReference type="EMBL" id="MEX4009421.1"/>
    </source>
</evidence>
<comment type="caution">
    <text evidence="1">The sequence shown here is derived from an EMBL/GenBank/DDBJ whole genome shotgun (WGS) entry which is preliminary data.</text>
</comment>
<dbReference type="EMBL" id="JAZHFV010000006">
    <property type="protein sequence ID" value="MEX4009421.1"/>
    <property type="molecule type" value="Genomic_DNA"/>
</dbReference>
<sequence length="107" mass="12176">MDKALESKFEGAMFDIYRRAKSEAKYNANAFLGMLNDRGGLYTAKALINAPRQSDGYTALLMAGRLDLTVEALVVEDIRWKPLFLHEEIEKAKKRLAANQYVPRPRN</sequence>
<gene>
    <name evidence="1" type="ORF">V1479_19080</name>
</gene>
<reference evidence="1 2" key="1">
    <citation type="submission" date="2024-01" db="EMBL/GenBank/DDBJ databases">
        <title>New evidence supports the origin of RcGTA from prophage.</title>
        <authorList>
            <person name="Xu Y."/>
            <person name="Liu B."/>
            <person name="Chen F."/>
        </authorList>
    </citation>
    <scope>NUCLEOTIDE SEQUENCE [LARGE SCALE GENOMIC DNA]</scope>
    <source>
        <strain evidence="1 2">CBW1107-2</strain>
    </source>
</reference>
<organism evidence="1 2">
    <name type="scientific">Neoaquamicrobium sediminum</name>
    <dbReference type="NCBI Taxonomy" id="1849104"/>
    <lineage>
        <taxon>Bacteria</taxon>
        <taxon>Pseudomonadati</taxon>
        <taxon>Pseudomonadota</taxon>
        <taxon>Alphaproteobacteria</taxon>
        <taxon>Hyphomicrobiales</taxon>
        <taxon>Phyllobacteriaceae</taxon>
        <taxon>Neoaquamicrobium</taxon>
    </lineage>
</organism>
<accession>A0ABV3WXP0</accession>
<dbReference type="Proteomes" id="UP001559025">
    <property type="component" value="Unassembled WGS sequence"/>
</dbReference>
<name>A0ABV3WXP0_9HYPH</name>
<protein>
    <submittedName>
        <fullName evidence="1">Uncharacterized protein</fullName>
    </submittedName>
</protein>
<evidence type="ECO:0000313" key="2">
    <source>
        <dbReference type="Proteomes" id="UP001559025"/>
    </source>
</evidence>
<proteinExistence type="predicted"/>
<keyword evidence="2" id="KW-1185">Reference proteome</keyword>
<dbReference type="RefSeq" id="WP_368804583.1">
    <property type="nucleotide sequence ID" value="NZ_JAZHFV010000006.1"/>
</dbReference>